<dbReference type="InterPro" id="IPR005025">
    <property type="entry name" value="FMN_Rdtase-like_dom"/>
</dbReference>
<dbReference type="GO" id="GO:0016020">
    <property type="term" value="C:membrane"/>
    <property type="evidence" value="ECO:0007669"/>
    <property type="project" value="TreeGrafter"/>
</dbReference>
<reference evidence="2 3" key="1">
    <citation type="submission" date="2015-08" db="EMBL/GenBank/DDBJ databases">
        <title>The complete genome sequence of Bacillus beveridgei MLTeJB.</title>
        <authorList>
            <person name="Hanson T.E."/>
            <person name="Mesa C."/>
            <person name="Basesman S.M."/>
            <person name="Oremland R.S."/>
        </authorList>
    </citation>
    <scope>NUCLEOTIDE SEQUENCE [LARGE SCALE GENOMIC DNA]</scope>
    <source>
        <strain evidence="2 3">MLTeJB</strain>
    </source>
</reference>
<dbReference type="PATRIC" id="fig|632773.3.peg.3033"/>
<dbReference type="KEGG" id="bbev:BBEV_2898"/>
<dbReference type="AlphaFoldDB" id="A0A1D7QYY2"/>
<feature type="domain" description="NADPH-dependent FMN reductase-like" evidence="1">
    <location>
        <begin position="26"/>
        <end position="116"/>
    </location>
</feature>
<keyword evidence="3" id="KW-1185">Reference proteome</keyword>
<accession>A0A1D7QYY2</accession>
<dbReference type="Pfam" id="PF03358">
    <property type="entry name" value="FMN_red"/>
    <property type="match status" value="1"/>
</dbReference>
<evidence type="ECO:0000313" key="2">
    <source>
        <dbReference type="EMBL" id="AOM84223.1"/>
    </source>
</evidence>
<name>A0A1D7QYY2_9BACI</name>
<dbReference type="GO" id="GO:0003955">
    <property type="term" value="F:NAD(P)H dehydrogenase (quinone) activity"/>
    <property type="evidence" value="ECO:0007669"/>
    <property type="project" value="TreeGrafter"/>
</dbReference>
<dbReference type="InterPro" id="IPR029039">
    <property type="entry name" value="Flavoprotein-like_sf"/>
</dbReference>
<dbReference type="EMBL" id="CP012502">
    <property type="protein sequence ID" value="AOM84223.1"/>
    <property type="molecule type" value="Genomic_DNA"/>
</dbReference>
<organism evidence="2 3">
    <name type="scientific">Salisediminibacterium beveridgei</name>
    <dbReference type="NCBI Taxonomy" id="632773"/>
    <lineage>
        <taxon>Bacteria</taxon>
        <taxon>Bacillati</taxon>
        <taxon>Bacillota</taxon>
        <taxon>Bacilli</taxon>
        <taxon>Bacillales</taxon>
        <taxon>Bacillaceae</taxon>
        <taxon>Salisediminibacterium</taxon>
    </lineage>
</organism>
<dbReference type="PANTHER" id="PTHR30546">
    <property type="entry name" value="FLAVODOXIN-RELATED PROTEIN WRBA-RELATED"/>
    <property type="match status" value="1"/>
</dbReference>
<dbReference type="SUPFAM" id="SSF52218">
    <property type="entry name" value="Flavoproteins"/>
    <property type="match status" value="1"/>
</dbReference>
<proteinExistence type="predicted"/>
<dbReference type="PANTHER" id="PTHR30546:SF23">
    <property type="entry name" value="FLAVOPROTEIN-LIKE PROTEIN YCP4-RELATED"/>
    <property type="match status" value="1"/>
</dbReference>
<protein>
    <submittedName>
        <fullName evidence="2">NAD(P)H:quinone oxidoreductase, type IV</fullName>
    </submittedName>
</protein>
<dbReference type="Gene3D" id="3.40.50.360">
    <property type="match status" value="1"/>
</dbReference>
<gene>
    <name evidence="2" type="primary">wrbA</name>
    <name evidence="2" type="ORF">BBEV_2898</name>
</gene>
<sequence length="170" mass="18145">MKFLRIPELAPEAAIASNPAWEAHYNATKDIPEATPDDLDWADVVIFSIPSRFGTVPGQVKQFIDTCGGLWAQGKLVNKVVTAMTSAGNPHGGQEATIQSLYTNMHHWGAIVASPGYADPVQFTSGGNPYGVSVTVDQEGNMVEDVEEAAKSQTKRAVTIGTWIKAGMEG</sequence>
<evidence type="ECO:0000313" key="3">
    <source>
        <dbReference type="Proteomes" id="UP000094463"/>
    </source>
</evidence>
<dbReference type="STRING" id="632773.BBEV_2898"/>
<dbReference type="Proteomes" id="UP000094463">
    <property type="component" value="Chromosome"/>
</dbReference>
<evidence type="ECO:0000259" key="1">
    <source>
        <dbReference type="Pfam" id="PF03358"/>
    </source>
</evidence>